<evidence type="ECO:0000256" key="3">
    <source>
        <dbReference type="ARBA" id="ARBA00022692"/>
    </source>
</evidence>
<comment type="subcellular location">
    <subcellularLocation>
        <location evidence="1">Membrane</location>
        <topology evidence="1">Multi-pass membrane protein</topology>
    </subcellularLocation>
</comment>
<dbReference type="Proteomes" id="UP000215335">
    <property type="component" value="Unassembled WGS sequence"/>
</dbReference>
<feature type="region of interest" description="Disordered" evidence="6">
    <location>
        <begin position="297"/>
        <end position="322"/>
    </location>
</feature>
<comment type="similarity">
    <text evidence="2">Belongs to the peroxisomal membrane protein PXMP2/4 family.</text>
</comment>
<dbReference type="InterPro" id="IPR038870">
    <property type="entry name" value="UBAP1"/>
</dbReference>
<feature type="region of interest" description="Disordered" evidence="6">
    <location>
        <begin position="456"/>
        <end position="477"/>
    </location>
</feature>
<comment type="caution">
    <text evidence="9">The sequence shown here is derived from an EMBL/GenBank/DDBJ whole genome shotgun (WGS) entry which is preliminary data.</text>
</comment>
<organism evidence="9 10">
    <name type="scientific">Trichomalopsis sarcophagae</name>
    <dbReference type="NCBI Taxonomy" id="543379"/>
    <lineage>
        <taxon>Eukaryota</taxon>
        <taxon>Metazoa</taxon>
        <taxon>Ecdysozoa</taxon>
        <taxon>Arthropoda</taxon>
        <taxon>Hexapoda</taxon>
        <taxon>Insecta</taxon>
        <taxon>Pterygota</taxon>
        <taxon>Neoptera</taxon>
        <taxon>Endopterygota</taxon>
        <taxon>Hymenoptera</taxon>
        <taxon>Apocrita</taxon>
        <taxon>Proctotrupomorpha</taxon>
        <taxon>Chalcidoidea</taxon>
        <taxon>Pteromalidae</taxon>
        <taxon>Pteromalinae</taxon>
        <taxon>Trichomalopsis</taxon>
    </lineage>
</organism>
<dbReference type="GO" id="GO:0043162">
    <property type="term" value="P:ubiquitin-dependent protein catabolic process via the multivesicular body sorting pathway"/>
    <property type="evidence" value="ECO:0007669"/>
    <property type="project" value="InterPro"/>
</dbReference>
<dbReference type="OrthoDB" id="2018023at2759"/>
<reference evidence="9 10" key="1">
    <citation type="journal article" date="2017" name="Curr. Biol.">
        <title>The Evolution of Venom by Co-option of Single-Copy Genes.</title>
        <authorList>
            <person name="Martinson E.O."/>
            <person name="Mrinalini"/>
            <person name="Kelkar Y.D."/>
            <person name="Chang C.H."/>
            <person name="Werren J.H."/>
        </authorList>
    </citation>
    <scope>NUCLEOTIDE SEQUENCE [LARGE SCALE GENOMIC DNA]</scope>
    <source>
        <strain evidence="9 10">Alberta</strain>
        <tissue evidence="9">Whole body</tissue>
    </source>
</reference>
<evidence type="ECO:0000259" key="7">
    <source>
        <dbReference type="PROSITE" id="PS50030"/>
    </source>
</evidence>
<evidence type="ECO:0000256" key="4">
    <source>
        <dbReference type="ARBA" id="ARBA00022989"/>
    </source>
</evidence>
<dbReference type="Gene3D" id="1.20.120.1920">
    <property type="entry name" value="UBAP1 SOUBA domain"/>
    <property type="match status" value="1"/>
</dbReference>
<dbReference type="InterPro" id="IPR042575">
    <property type="entry name" value="UBAP1_C"/>
</dbReference>
<accession>A0A232EZ88</accession>
<dbReference type="AlphaFoldDB" id="A0A232EZ88"/>
<keyword evidence="10" id="KW-1185">Reference proteome</keyword>
<keyword evidence="5" id="KW-0472">Membrane</keyword>
<dbReference type="GO" id="GO:0043130">
    <property type="term" value="F:ubiquitin binding"/>
    <property type="evidence" value="ECO:0007669"/>
    <property type="project" value="InterPro"/>
</dbReference>
<feature type="domain" description="UBA" evidence="7">
    <location>
        <begin position="565"/>
        <end position="611"/>
    </location>
</feature>
<proteinExistence type="inferred from homology"/>
<evidence type="ECO:0008006" key="11">
    <source>
        <dbReference type="Google" id="ProtNLM"/>
    </source>
</evidence>
<gene>
    <name evidence="9" type="ORF">TSAR_016031</name>
</gene>
<dbReference type="GO" id="GO:0000813">
    <property type="term" value="C:ESCRT I complex"/>
    <property type="evidence" value="ECO:0007669"/>
    <property type="project" value="InterPro"/>
</dbReference>
<feature type="compositionally biased region" description="Basic and acidic residues" evidence="6">
    <location>
        <begin position="297"/>
        <end position="307"/>
    </location>
</feature>
<name>A0A232EZ88_9HYME</name>
<feature type="domain" description="UBA" evidence="7">
    <location>
        <begin position="503"/>
        <end position="544"/>
    </location>
</feature>
<protein>
    <recommendedName>
        <fullName evidence="11">UBA domain-containing protein</fullName>
    </recommendedName>
</protein>
<keyword evidence="4" id="KW-1133">Transmembrane helix</keyword>
<sequence length="611" mass="69253">MRVILVKFREVTKRYPMVRGMASYTVIWPVASLIQQKITGKEHLDYMQAMRFSIYGGFFVAPTLYCWLKCASHFWPKSDLKSAITKALVEQVTYGPSAMCCFFFGINLLELKPISVCLNEVKEKFWPTYKVAVCVWPILQTINFLVIPEKNRVVYVSVCSLMWTSFLAYMKSLESRRNLEISSDKSGPKEQIIGHSISAKQSALEEVEKSSTWTIMSRASNSTQCEPVATYMDGVQVKIAEAYKPPPKVVPPAAFYNKLPDVSKCSYDFSLEKSVLEKMKEWRKVRLSYSEARHVRLEEKRKREAEKSPAPSSPSPDTATLPVKVAPAPEATILTPQPLSFPANGVQNHVKLNGLDDYSYFDNDTSSPFDNMELKTINEMEELAQVLQATTSQWAPPSSNLEGMMNDLAMEQNVDKVQKEEKLNEYKENEESVPNKHIDARQRMVSLIVQELQKELERPNNENRQPWPDLESPVTETSPETCAEHSFTVNKKELARILADLSSEDQELAKRLSDMGFPLSRVTRAIRDLEGQDNKKIVEYLLAIQSLEDFGMSEEAAVKALALTQYDQDKAKVYYESLCTLRGLGFPEDKASMALLKCNIDQDSALDLLTA</sequence>
<evidence type="ECO:0000313" key="9">
    <source>
        <dbReference type="EMBL" id="OXU23691.1"/>
    </source>
</evidence>
<evidence type="ECO:0000256" key="6">
    <source>
        <dbReference type="SAM" id="MobiDB-lite"/>
    </source>
</evidence>
<evidence type="ECO:0000313" key="10">
    <source>
        <dbReference type="Proteomes" id="UP000215335"/>
    </source>
</evidence>
<dbReference type="InterPro" id="IPR023340">
    <property type="entry name" value="UMA"/>
</dbReference>
<evidence type="ECO:0000256" key="2">
    <source>
        <dbReference type="ARBA" id="ARBA00006824"/>
    </source>
</evidence>
<evidence type="ECO:0000256" key="5">
    <source>
        <dbReference type="ARBA" id="ARBA00023136"/>
    </source>
</evidence>
<dbReference type="Pfam" id="PF04117">
    <property type="entry name" value="Mpv17_PMP22"/>
    <property type="match status" value="1"/>
</dbReference>
<dbReference type="PANTHER" id="PTHR15960">
    <property type="entry name" value="LD44032P"/>
    <property type="match status" value="1"/>
</dbReference>
<evidence type="ECO:0000256" key="1">
    <source>
        <dbReference type="ARBA" id="ARBA00004141"/>
    </source>
</evidence>
<dbReference type="InterPro" id="IPR015940">
    <property type="entry name" value="UBA"/>
</dbReference>
<dbReference type="STRING" id="543379.A0A232EZ88"/>
<dbReference type="InterPro" id="IPR007248">
    <property type="entry name" value="Mpv17_PMP22"/>
</dbReference>
<dbReference type="EMBL" id="NNAY01001524">
    <property type="protein sequence ID" value="OXU23691.1"/>
    <property type="molecule type" value="Genomic_DNA"/>
</dbReference>
<keyword evidence="3" id="KW-0812">Transmembrane</keyword>
<dbReference type="SUPFAM" id="SSF46934">
    <property type="entry name" value="UBA-like"/>
    <property type="match status" value="1"/>
</dbReference>
<feature type="domain" description="UMA" evidence="8">
    <location>
        <begin position="232"/>
        <end position="276"/>
    </location>
</feature>
<dbReference type="InterPro" id="IPR009060">
    <property type="entry name" value="UBA-like_sf"/>
</dbReference>
<dbReference type="PANTHER" id="PTHR15960:SF5">
    <property type="entry name" value="LD44032P"/>
    <property type="match status" value="1"/>
</dbReference>
<evidence type="ECO:0000259" key="8">
    <source>
        <dbReference type="PROSITE" id="PS51497"/>
    </source>
</evidence>
<dbReference type="PROSITE" id="PS50030">
    <property type="entry name" value="UBA"/>
    <property type="match status" value="2"/>
</dbReference>
<dbReference type="PROSITE" id="PS51497">
    <property type="entry name" value="UMA"/>
    <property type="match status" value="1"/>
</dbReference>